<comment type="caution">
    <text evidence="1">The sequence shown here is derived from an EMBL/GenBank/DDBJ whole genome shotgun (WGS) entry which is preliminary data.</text>
</comment>
<reference evidence="1" key="2">
    <citation type="submission" date="2020-09" db="EMBL/GenBank/DDBJ databases">
        <authorList>
            <person name="Sun Q."/>
            <person name="Zhou Y."/>
        </authorList>
    </citation>
    <scope>NUCLEOTIDE SEQUENCE</scope>
    <source>
        <strain evidence="1">CGMCC 1.7086</strain>
    </source>
</reference>
<evidence type="ECO:0000313" key="1">
    <source>
        <dbReference type="EMBL" id="GGO73482.1"/>
    </source>
</evidence>
<keyword evidence="2" id="KW-1185">Reference proteome</keyword>
<reference evidence="1" key="1">
    <citation type="journal article" date="2014" name="Int. J. Syst. Evol. Microbiol.">
        <title>Complete genome sequence of Corynebacterium casei LMG S-19264T (=DSM 44701T), isolated from a smear-ripened cheese.</title>
        <authorList>
            <consortium name="US DOE Joint Genome Institute (JGI-PGF)"/>
            <person name="Walter F."/>
            <person name="Albersmeier A."/>
            <person name="Kalinowski J."/>
            <person name="Ruckert C."/>
        </authorList>
    </citation>
    <scope>NUCLEOTIDE SEQUENCE</scope>
    <source>
        <strain evidence="1">CGMCC 1.7086</strain>
    </source>
</reference>
<sequence>MKLTILLIIVTIAVLVYSKIRASRIHRKEKKVSLDPTKEYEFAWLASFDTKASSEACANEVKKYVDLITQISNSPLEQKWMLQCSIVCKADTDLVSQYKSTIKSCFTAKGGEFVHATVTTPISPGITIG</sequence>
<name>A0A917Z312_9ALTE</name>
<dbReference type="EMBL" id="BMLS01000007">
    <property type="protein sequence ID" value="GGO73482.1"/>
    <property type="molecule type" value="Genomic_DNA"/>
</dbReference>
<dbReference type="AlphaFoldDB" id="A0A917Z312"/>
<proteinExistence type="predicted"/>
<protein>
    <submittedName>
        <fullName evidence="1">Uncharacterized protein</fullName>
    </submittedName>
</protein>
<dbReference type="RefSeq" id="WP_188698007.1">
    <property type="nucleotide sequence ID" value="NZ_BMLS01000007.1"/>
</dbReference>
<evidence type="ECO:0000313" key="2">
    <source>
        <dbReference type="Proteomes" id="UP000606935"/>
    </source>
</evidence>
<organism evidence="1 2">
    <name type="scientific">Bowmanella pacifica</name>
    <dbReference type="NCBI Taxonomy" id="502051"/>
    <lineage>
        <taxon>Bacteria</taxon>
        <taxon>Pseudomonadati</taxon>
        <taxon>Pseudomonadota</taxon>
        <taxon>Gammaproteobacteria</taxon>
        <taxon>Alteromonadales</taxon>
        <taxon>Alteromonadaceae</taxon>
        <taxon>Bowmanella</taxon>
    </lineage>
</organism>
<gene>
    <name evidence="1" type="ORF">GCM10010982_34070</name>
</gene>
<dbReference type="Proteomes" id="UP000606935">
    <property type="component" value="Unassembled WGS sequence"/>
</dbReference>
<accession>A0A917Z312</accession>